<comment type="caution">
    <text evidence="22">The sequence shown here is derived from an EMBL/GenBank/DDBJ whole genome shotgun (WGS) entry which is preliminary data.</text>
</comment>
<evidence type="ECO:0000256" key="14">
    <source>
        <dbReference type="ARBA" id="ARBA00023136"/>
    </source>
</evidence>
<dbReference type="InterPro" id="IPR043130">
    <property type="entry name" value="CDP-OH_PTrfase_TM_dom"/>
</dbReference>
<sequence length="237" mass="26380">MAQEPVFTQSQKGFLLHAFTASGAIAGLLSLSAVMNGHIRAGLIWLIICQLIDGLDGPLARRIDIAIHAPQINGHILDLVVDYVTCVVVPVALFVELNMLPKGQEFWFAALIIFTGALWFARTDQETDDHWFNGFPAAWNIVVPTLLILDTDKGIKELSILFLCGLSLSKVQFPHILRVTKFRKITILVAFIYFIALLLLSAQFPNGPMWAKPILVIAPLYIVALSVWKTWFAKESK</sequence>
<evidence type="ECO:0000256" key="17">
    <source>
        <dbReference type="ARBA" id="ARBA00023264"/>
    </source>
</evidence>
<keyword evidence="8 20" id="KW-0444">Lipid biosynthesis</keyword>
<evidence type="ECO:0000256" key="21">
    <source>
        <dbReference type="SAM" id="Phobius"/>
    </source>
</evidence>
<evidence type="ECO:0000256" key="16">
    <source>
        <dbReference type="ARBA" id="ARBA00023211"/>
    </source>
</evidence>
<evidence type="ECO:0000256" key="11">
    <source>
        <dbReference type="ARBA" id="ARBA00022692"/>
    </source>
</evidence>
<evidence type="ECO:0000256" key="2">
    <source>
        <dbReference type="ARBA" id="ARBA00001936"/>
    </source>
</evidence>
<reference evidence="22" key="1">
    <citation type="submission" date="2018-10" db="EMBL/GenBank/DDBJ databases">
        <title>Iterative Subtractive Binning of Freshwater Chronoseries Metagenomes Recovers Nearly Complete Genomes from over Four Hundred Novel Species.</title>
        <authorList>
            <person name="Rodriguez-R L.M."/>
            <person name="Tsementzi D."/>
            <person name="Luo C."/>
            <person name="Konstantinidis K.T."/>
        </authorList>
    </citation>
    <scope>NUCLEOTIDE SEQUENCE</scope>
    <source>
        <strain evidence="22">WB5_2A_028</strain>
    </source>
</reference>
<keyword evidence="14 20" id="KW-0472">Membrane</keyword>
<evidence type="ECO:0000256" key="7">
    <source>
        <dbReference type="ARBA" id="ARBA00022475"/>
    </source>
</evidence>
<evidence type="ECO:0000256" key="19">
    <source>
        <dbReference type="ARBA" id="ARBA00037468"/>
    </source>
</evidence>
<accession>A0A965GCT5</accession>
<dbReference type="InterPro" id="IPR026027">
    <property type="entry name" value="PcS"/>
</dbReference>
<keyword evidence="16 20" id="KW-0464">Manganese</keyword>
<dbReference type="GO" id="GO:0005886">
    <property type="term" value="C:plasma membrane"/>
    <property type="evidence" value="ECO:0007669"/>
    <property type="project" value="UniProtKB-SubCell"/>
</dbReference>
<keyword evidence="10 20" id="KW-0808">Transferase</keyword>
<keyword evidence="9 20" id="KW-0997">Cell inner membrane</keyword>
<keyword evidence="12 21" id="KW-1133">Transmembrane helix</keyword>
<dbReference type="Pfam" id="PF01066">
    <property type="entry name" value="CDP-OH_P_transf"/>
    <property type="match status" value="1"/>
</dbReference>
<proteinExistence type="inferred from homology"/>
<evidence type="ECO:0000256" key="13">
    <source>
        <dbReference type="ARBA" id="ARBA00023098"/>
    </source>
</evidence>
<dbReference type="Gene3D" id="1.20.120.1760">
    <property type="match status" value="1"/>
</dbReference>
<feature type="transmembrane region" description="Helical" evidence="21">
    <location>
        <begin position="185"/>
        <end position="204"/>
    </location>
</feature>
<dbReference type="PIRSF" id="PIRSF000851">
    <property type="entry name" value="PcS"/>
    <property type="match status" value="1"/>
</dbReference>
<keyword evidence="7 20" id="KW-1003">Cell membrane</keyword>
<dbReference type="GO" id="GO:0008654">
    <property type="term" value="P:phospholipid biosynthetic process"/>
    <property type="evidence" value="ECO:0007669"/>
    <property type="project" value="UniProtKB-KW"/>
</dbReference>
<dbReference type="InterPro" id="IPR000462">
    <property type="entry name" value="CDP-OH_P_trans"/>
</dbReference>
<name>A0A965GCT5_9PROT</name>
<protein>
    <recommendedName>
        <fullName evidence="6 20">Phosphatidylcholine synthase</fullName>
        <shortName evidence="20">PC synthase</shortName>
        <shortName evidence="20">PCS</shortName>
        <ecNumber evidence="5 20">2.7.8.24</ecNumber>
    </recommendedName>
    <alternativeName>
        <fullName evidence="18 20">CDP-diglyceride-choline O-phosphatidyltransferase</fullName>
    </alternativeName>
</protein>
<evidence type="ECO:0000256" key="3">
    <source>
        <dbReference type="ARBA" id="ARBA00004429"/>
    </source>
</evidence>
<feature type="transmembrane region" description="Helical" evidence="21">
    <location>
        <begin position="106"/>
        <end position="123"/>
    </location>
</feature>
<comment type="function">
    <text evidence="19 20">Condenses choline with CDP-diglyceride to produce phosphatidylcholine and CMP.</text>
</comment>
<feature type="transmembrane region" description="Helical" evidence="21">
    <location>
        <begin position="12"/>
        <end position="31"/>
    </location>
</feature>
<keyword evidence="13 20" id="KW-0443">Lipid metabolism</keyword>
<keyword evidence="15 20" id="KW-0594">Phospholipid biosynthesis</keyword>
<keyword evidence="17 20" id="KW-1208">Phospholipid metabolism</keyword>
<evidence type="ECO:0000313" key="22">
    <source>
        <dbReference type="EMBL" id="NBR93962.1"/>
    </source>
</evidence>
<comment type="cofactor">
    <cofactor evidence="2 20">
        <name>Mn(2+)</name>
        <dbReference type="ChEBI" id="CHEBI:29035"/>
    </cofactor>
</comment>
<comment type="similarity">
    <text evidence="4 20">Belongs to the CDP-alcohol phosphatidyltransferase class-I family.</text>
</comment>
<feature type="transmembrane region" description="Helical" evidence="21">
    <location>
        <begin position="210"/>
        <end position="228"/>
    </location>
</feature>
<dbReference type="Proteomes" id="UP000740727">
    <property type="component" value="Unassembled WGS sequence"/>
</dbReference>
<evidence type="ECO:0000256" key="6">
    <source>
        <dbReference type="ARBA" id="ARBA00015623"/>
    </source>
</evidence>
<evidence type="ECO:0000256" key="8">
    <source>
        <dbReference type="ARBA" id="ARBA00022516"/>
    </source>
</evidence>
<evidence type="ECO:0000256" key="9">
    <source>
        <dbReference type="ARBA" id="ARBA00022519"/>
    </source>
</evidence>
<evidence type="ECO:0000256" key="20">
    <source>
        <dbReference type="PIRNR" id="PIRNR000851"/>
    </source>
</evidence>
<organism evidence="22 23">
    <name type="scientific">Candidatus Fonsibacter lacus</name>
    <dbReference type="NCBI Taxonomy" id="2576439"/>
    <lineage>
        <taxon>Bacteria</taxon>
        <taxon>Pseudomonadati</taxon>
        <taxon>Pseudomonadota</taxon>
        <taxon>Alphaproteobacteria</taxon>
        <taxon>Candidatus Pelagibacterales</taxon>
        <taxon>Candidatus Pelagibacterales incertae sedis</taxon>
        <taxon>Candidatus Fonsibacter</taxon>
    </lineage>
</organism>
<dbReference type="AlphaFoldDB" id="A0A965GCT5"/>
<evidence type="ECO:0000256" key="1">
    <source>
        <dbReference type="ARBA" id="ARBA00000958"/>
    </source>
</evidence>
<comment type="subcellular location">
    <subcellularLocation>
        <location evidence="3 20">Cell inner membrane</location>
        <topology evidence="3 20">Multi-pass membrane protein</topology>
    </subcellularLocation>
</comment>
<dbReference type="EMBL" id="RFXN01000040">
    <property type="protein sequence ID" value="NBR93962.1"/>
    <property type="molecule type" value="Genomic_DNA"/>
</dbReference>
<evidence type="ECO:0000256" key="10">
    <source>
        <dbReference type="ARBA" id="ARBA00022679"/>
    </source>
</evidence>
<evidence type="ECO:0000313" key="23">
    <source>
        <dbReference type="Proteomes" id="UP000740727"/>
    </source>
</evidence>
<keyword evidence="11 21" id="KW-0812">Transmembrane</keyword>
<gene>
    <name evidence="22" type="ORF">EBT44_03870</name>
</gene>
<evidence type="ECO:0000256" key="12">
    <source>
        <dbReference type="ARBA" id="ARBA00022989"/>
    </source>
</evidence>
<evidence type="ECO:0000256" key="5">
    <source>
        <dbReference type="ARBA" id="ARBA00013195"/>
    </source>
</evidence>
<dbReference type="EC" id="2.7.8.24" evidence="5 20"/>
<evidence type="ECO:0000256" key="18">
    <source>
        <dbReference type="ARBA" id="ARBA00033321"/>
    </source>
</evidence>
<evidence type="ECO:0000256" key="15">
    <source>
        <dbReference type="ARBA" id="ARBA00023209"/>
    </source>
</evidence>
<comment type="catalytic activity">
    <reaction evidence="1 20">
        <text>a CDP-1,2-diacyl-sn-glycerol + choline = a 1,2-diacyl-sn-glycero-3-phosphocholine + CMP + H(+)</text>
        <dbReference type="Rhea" id="RHEA:14597"/>
        <dbReference type="ChEBI" id="CHEBI:15354"/>
        <dbReference type="ChEBI" id="CHEBI:15378"/>
        <dbReference type="ChEBI" id="CHEBI:57643"/>
        <dbReference type="ChEBI" id="CHEBI:58332"/>
        <dbReference type="ChEBI" id="CHEBI:60377"/>
        <dbReference type="EC" id="2.7.8.24"/>
    </reaction>
</comment>
<evidence type="ECO:0000256" key="4">
    <source>
        <dbReference type="ARBA" id="ARBA00010441"/>
    </source>
</evidence>
<dbReference type="GO" id="GO:0050520">
    <property type="term" value="F:phosphatidylcholine synthase activity"/>
    <property type="evidence" value="ECO:0007669"/>
    <property type="project" value="UniProtKB-EC"/>
</dbReference>